<keyword evidence="2 6" id="KW-0238">DNA-binding</keyword>
<evidence type="ECO:0000256" key="2">
    <source>
        <dbReference type="ARBA" id="ARBA00023125"/>
    </source>
</evidence>
<dbReference type="PANTHER" id="PTHR43214:SF17">
    <property type="entry name" value="TRANSCRIPTIONAL REGULATORY PROTEIN RCSB"/>
    <property type="match status" value="1"/>
</dbReference>
<gene>
    <name evidence="6" type="ORF">GCM10007332_00090</name>
</gene>
<evidence type="ECO:0000313" key="6">
    <source>
        <dbReference type="EMBL" id="GGG42503.1"/>
    </source>
</evidence>
<dbReference type="Pfam" id="PF00196">
    <property type="entry name" value="GerE"/>
    <property type="match status" value="1"/>
</dbReference>
<evidence type="ECO:0000256" key="1">
    <source>
        <dbReference type="ARBA" id="ARBA00022553"/>
    </source>
</evidence>
<dbReference type="InterPro" id="IPR016032">
    <property type="entry name" value="Sig_transdc_resp-reg_C-effctor"/>
</dbReference>
<feature type="domain" description="HTH luxR-type" evidence="4">
    <location>
        <begin position="154"/>
        <end position="219"/>
    </location>
</feature>
<dbReference type="PANTHER" id="PTHR43214">
    <property type="entry name" value="TWO-COMPONENT RESPONSE REGULATOR"/>
    <property type="match status" value="1"/>
</dbReference>
<dbReference type="SUPFAM" id="SSF52172">
    <property type="entry name" value="CheY-like"/>
    <property type="match status" value="1"/>
</dbReference>
<evidence type="ECO:0000313" key="7">
    <source>
        <dbReference type="Proteomes" id="UP000658202"/>
    </source>
</evidence>
<dbReference type="SMART" id="SM00448">
    <property type="entry name" value="REC"/>
    <property type="match status" value="1"/>
</dbReference>
<name>A0ABQ1WR45_9FLAO</name>
<dbReference type="InterPro" id="IPR058245">
    <property type="entry name" value="NreC/VraR/RcsB-like_REC"/>
</dbReference>
<comment type="caution">
    <text evidence="6">The sequence shown here is derived from an EMBL/GenBank/DDBJ whole genome shotgun (WGS) entry which is preliminary data.</text>
</comment>
<dbReference type="GO" id="GO:0003677">
    <property type="term" value="F:DNA binding"/>
    <property type="evidence" value="ECO:0007669"/>
    <property type="project" value="UniProtKB-KW"/>
</dbReference>
<dbReference type="EMBL" id="BMCW01000001">
    <property type="protein sequence ID" value="GGG42503.1"/>
    <property type="molecule type" value="Genomic_DNA"/>
</dbReference>
<dbReference type="SUPFAM" id="SSF46894">
    <property type="entry name" value="C-terminal effector domain of the bipartite response regulators"/>
    <property type="match status" value="1"/>
</dbReference>
<organism evidence="6 7">
    <name type="scientific">Epilithonimonas arachidiradicis</name>
    <dbReference type="NCBI Taxonomy" id="1617282"/>
    <lineage>
        <taxon>Bacteria</taxon>
        <taxon>Pseudomonadati</taxon>
        <taxon>Bacteroidota</taxon>
        <taxon>Flavobacteriia</taxon>
        <taxon>Flavobacteriales</taxon>
        <taxon>Weeksellaceae</taxon>
        <taxon>Chryseobacterium group</taxon>
        <taxon>Epilithonimonas</taxon>
    </lineage>
</organism>
<dbReference type="InterPro" id="IPR000792">
    <property type="entry name" value="Tscrpt_reg_LuxR_C"/>
</dbReference>
<accession>A0ABQ1WR45</accession>
<dbReference type="InterPro" id="IPR001789">
    <property type="entry name" value="Sig_transdc_resp-reg_receiver"/>
</dbReference>
<feature type="modified residue" description="4-aspartylphosphate" evidence="3">
    <location>
        <position position="62"/>
    </location>
</feature>
<feature type="domain" description="Response regulatory" evidence="5">
    <location>
        <begin position="7"/>
        <end position="127"/>
    </location>
</feature>
<evidence type="ECO:0000259" key="4">
    <source>
        <dbReference type="PROSITE" id="PS50043"/>
    </source>
</evidence>
<sequence length="227" mass="25663">MMSEKIKIILVDDEQLILEGIKMLLSAKENISVDFMATGGTEILSHLENTAPDNFPDIAMIDVQMQPMDGFELVEILKKCYPELKIIILSSHYKSSVLGYMVKLGVSAFLPKNSSKSVFIEAIEAVYKNGMYFTKEDHQMLSTYLNSPARKKSLFENEETLTAREIDVVKLICKEKTNQEIAELLFLSPRTVESHRQRILDKIGARNTVGIVIYAVINDIHPVPIKL</sequence>
<dbReference type="CDD" id="cd06170">
    <property type="entry name" value="LuxR_C_like"/>
    <property type="match status" value="1"/>
</dbReference>
<dbReference type="Gene3D" id="3.40.50.2300">
    <property type="match status" value="1"/>
</dbReference>
<keyword evidence="7" id="KW-1185">Reference proteome</keyword>
<dbReference type="PROSITE" id="PS50043">
    <property type="entry name" value="HTH_LUXR_2"/>
    <property type="match status" value="1"/>
</dbReference>
<proteinExistence type="predicted"/>
<dbReference type="SMART" id="SM00421">
    <property type="entry name" value="HTH_LUXR"/>
    <property type="match status" value="1"/>
</dbReference>
<dbReference type="PROSITE" id="PS50110">
    <property type="entry name" value="RESPONSE_REGULATORY"/>
    <property type="match status" value="1"/>
</dbReference>
<dbReference type="InterPro" id="IPR039420">
    <property type="entry name" value="WalR-like"/>
</dbReference>
<keyword evidence="1 3" id="KW-0597">Phosphoprotein</keyword>
<reference evidence="7" key="1">
    <citation type="journal article" date="2019" name="Int. J. Syst. Evol. Microbiol.">
        <title>The Global Catalogue of Microorganisms (GCM) 10K type strain sequencing project: providing services to taxonomists for standard genome sequencing and annotation.</title>
        <authorList>
            <consortium name="The Broad Institute Genomics Platform"/>
            <consortium name="The Broad Institute Genome Sequencing Center for Infectious Disease"/>
            <person name="Wu L."/>
            <person name="Ma J."/>
        </authorList>
    </citation>
    <scope>NUCLEOTIDE SEQUENCE [LARGE SCALE GENOMIC DNA]</scope>
    <source>
        <strain evidence="7">CCM 8490</strain>
    </source>
</reference>
<evidence type="ECO:0000259" key="5">
    <source>
        <dbReference type="PROSITE" id="PS50110"/>
    </source>
</evidence>
<dbReference type="CDD" id="cd17535">
    <property type="entry name" value="REC_NarL-like"/>
    <property type="match status" value="1"/>
</dbReference>
<dbReference type="PRINTS" id="PR00038">
    <property type="entry name" value="HTHLUXR"/>
</dbReference>
<dbReference type="InterPro" id="IPR011006">
    <property type="entry name" value="CheY-like_superfamily"/>
</dbReference>
<dbReference type="Pfam" id="PF00072">
    <property type="entry name" value="Response_reg"/>
    <property type="match status" value="1"/>
</dbReference>
<dbReference type="Proteomes" id="UP000658202">
    <property type="component" value="Unassembled WGS sequence"/>
</dbReference>
<protein>
    <submittedName>
        <fullName evidence="6">DNA-binding response regulator</fullName>
    </submittedName>
</protein>
<evidence type="ECO:0000256" key="3">
    <source>
        <dbReference type="PROSITE-ProRule" id="PRU00169"/>
    </source>
</evidence>